<dbReference type="EMBL" id="FN650140">
    <property type="protein sequence ID" value="CBJ13632.1"/>
    <property type="molecule type" value="Genomic_DNA"/>
</dbReference>
<organism evidence="2 3">
    <name type="scientific">Legionella longbeachae serogroup 1 (strain NSW150)</name>
    <dbReference type="NCBI Taxonomy" id="661367"/>
    <lineage>
        <taxon>Bacteria</taxon>
        <taxon>Pseudomonadati</taxon>
        <taxon>Pseudomonadota</taxon>
        <taxon>Gammaproteobacteria</taxon>
        <taxon>Legionellales</taxon>
        <taxon>Legionellaceae</taxon>
        <taxon>Legionella</taxon>
    </lineage>
</organism>
<protein>
    <submittedName>
        <fullName evidence="2">Uncharacterized protein</fullName>
    </submittedName>
</protein>
<keyword evidence="1" id="KW-1133">Transmembrane helix</keyword>
<reference evidence="2 3" key="1">
    <citation type="journal article" date="2010" name="PLoS Genet.">
        <title>Analysis of the Legionella longbeachae genome and transcriptome uncovers unique strategies to cause Legionnaires' disease.</title>
        <authorList>
            <person name="Cazalet C."/>
            <person name="Gomez-Valero L."/>
            <person name="Rusniok C."/>
            <person name="Lomma M."/>
            <person name="Dervins-Ravault D."/>
            <person name="Newton H."/>
            <person name="Sansom F."/>
            <person name="Jarraud S."/>
            <person name="Zidane N."/>
            <person name="Ma L."/>
            <person name="Bouchier C."/>
            <person name="Etienne J."/>
            <person name="Hartland E."/>
            <person name="Buchrieser C."/>
        </authorList>
    </citation>
    <scope>NUCLEOTIDE SEQUENCE [LARGE SCALE GENOMIC DNA]</scope>
    <source>
        <strain evidence="2 3">NSW150</strain>
    </source>
</reference>
<keyword evidence="1" id="KW-0472">Membrane</keyword>
<dbReference type="Gene3D" id="3.40.50.2000">
    <property type="entry name" value="Glycogen Phosphorylase B"/>
    <property type="match status" value="1"/>
</dbReference>
<dbReference type="KEGG" id="llo:LLO_3177"/>
<proteinExistence type="predicted"/>
<dbReference type="eggNOG" id="COG0707">
    <property type="taxonomic scope" value="Bacteria"/>
</dbReference>
<dbReference type="STRING" id="661367.LLO_3177"/>
<keyword evidence="3" id="KW-1185">Reference proteome</keyword>
<keyword evidence="1" id="KW-0812">Transmembrane</keyword>
<dbReference type="InterPro" id="IPR050519">
    <property type="entry name" value="Glycosyltransf_28_UgtP"/>
</dbReference>
<dbReference type="PANTHER" id="PTHR43025">
    <property type="entry name" value="MONOGALACTOSYLDIACYLGLYCEROL SYNTHASE"/>
    <property type="match status" value="1"/>
</dbReference>
<dbReference type="PANTHER" id="PTHR43025:SF3">
    <property type="entry name" value="MONOGALACTOSYLDIACYLGLYCEROL SYNTHASE 1, CHLOROPLASTIC"/>
    <property type="match status" value="1"/>
</dbReference>
<dbReference type="Proteomes" id="UP000001060">
    <property type="component" value="Chromosome"/>
</dbReference>
<dbReference type="HOGENOM" id="CLU_650195_0_0_6"/>
<dbReference type="SUPFAM" id="SSF53756">
    <property type="entry name" value="UDP-Glycosyltransferase/glycogen phosphorylase"/>
    <property type="match status" value="1"/>
</dbReference>
<accession>D3HME3</accession>
<dbReference type="GeneID" id="40927361"/>
<evidence type="ECO:0000313" key="3">
    <source>
        <dbReference type="Proteomes" id="UP000001060"/>
    </source>
</evidence>
<gene>
    <name evidence="2" type="ordered locus">LLO_3177</name>
</gene>
<dbReference type="OrthoDB" id="9815663at2"/>
<sequence length="422" mass="47622">MQQPKKILIIYENTGSGHKKAAEMLAEYLNDPMVTIELTTSSELINQKDNIFVNGWNFLVKKNCLKLADFFLNFISRIFLLPFFYILTPKALQRGVDRFNPDIIISTADVNRLIGSYAKSKGIPFYIFITSGAIFVDMLHAHAHHLVYLKETAKIIKSVRLSGYFSRDVTDKTSLAAKIFDACCLLTRYSLGYPLSPYFTRYRSSLPRRNQLQVSVLGPVREKKFYQPGCRTSIVTRYQLPSDGQFILISNGRFGGEIIKKIIQKIIDNHQLFNGMLLNLIAVCGQDAHLVESIQTSDLPPGIRLITLSNQASLAELYQLADCSIGRGTAGILMDCLLSQTPPIVLKQITSNDFGTLDIIHKYRLGAIAEDLKAIPLHLKEILTHKDHYMNAIIRLNKEYTNFTPNDIEASLKTHILETCSL</sequence>
<evidence type="ECO:0000256" key="1">
    <source>
        <dbReference type="SAM" id="Phobius"/>
    </source>
</evidence>
<name>D3HME3_LEGLN</name>
<evidence type="ECO:0000313" key="2">
    <source>
        <dbReference type="EMBL" id="CBJ13632.1"/>
    </source>
</evidence>
<dbReference type="RefSeq" id="WP_003634430.1">
    <property type="nucleotide sequence ID" value="NC_013861.1"/>
</dbReference>
<feature type="transmembrane region" description="Helical" evidence="1">
    <location>
        <begin position="70"/>
        <end position="88"/>
    </location>
</feature>
<dbReference type="AlphaFoldDB" id="D3HME3"/>